<dbReference type="EMBL" id="MN738786">
    <property type="protein sequence ID" value="QHT36746.1"/>
    <property type="molecule type" value="Genomic_DNA"/>
</dbReference>
<name>A0A6C0F4X2_9ZZZZ</name>
<dbReference type="AlphaFoldDB" id="A0A6C0F4X2"/>
<organism evidence="1">
    <name type="scientific">viral metagenome</name>
    <dbReference type="NCBI Taxonomy" id="1070528"/>
    <lineage>
        <taxon>unclassified sequences</taxon>
        <taxon>metagenomes</taxon>
        <taxon>organismal metagenomes</taxon>
    </lineage>
</organism>
<evidence type="ECO:0000313" key="1">
    <source>
        <dbReference type="EMBL" id="QHT36746.1"/>
    </source>
</evidence>
<protein>
    <submittedName>
        <fullName evidence="1">Uncharacterized protein</fullName>
    </submittedName>
</protein>
<sequence>MDSTEEKEMQSLREELDFYKSLWEHHSMSVICMMHIKYRNGKRVWVNLQEATYKLLETLDNHDTDPDIIRWKKDAFRGFDNVS</sequence>
<reference evidence="1" key="1">
    <citation type="journal article" date="2020" name="Nature">
        <title>Giant virus diversity and host interactions through global metagenomics.</title>
        <authorList>
            <person name="Schulz F."/>
            <person name="Roux S."/>
            <person name="Paez-Espino D."/>
            <person name="Jungbluth S."/>
            <person name="Walsh D.A."/>
            <person name="Denef V.J."/>
            <person name="McMahon K.D."/>
            <person name="Konstantinidis K.T."/>
            <person name="Eloe-Fadrosh E.A."/>
            <person name="Kyrpides N.C."/>
            <person name="Woyke T."/>
        </authorList>
    </citation>
    <scope>NUCLEOTIDE SEQUENCE</scope>
    <source>
        <strain evidence="1">GVMAG-S-ERX555967-130</strain>
    </source>
</reference>
<accession>A0A6C0F4X2</accession>
<proteinExistence type="predicted"/>